<organism evidence="1 2">
    <name type="scientific">Mesorhabditis spiculigera</name>
    <dbReference type="NCBI Taxonomy" id="96644"/>
    <lineage>
        <taxon>Eukaryota</taxon>
        <taxon>Metazoa</taxon>
        <taxon>Ecdysozoa</taxon>
        <taxon>Nematoda</taxon>
        <taxon>Chromadorea</taxon>
        <taxon>Rhabditida</taxon>
        <taxon>Rhabditina</taxon>
        <taxon>Rhabditomorpha</taxon>
        <taxon>Rhabditoidea</taxon>
        <taxon>Rhabditidae</taxon>
        <taxon>Mesorhabditinae</taxon>
        <taxon>Mesorhabditis</taxon>
    </lineage>
</organism>
<evidence type="ECO:0000313" key="1">
    <source>
        <dbReference type="EMBL" id="CAJ0578819.1"/>
    </source>
</evidence>
<dbReference type="Proteomes" id="UP001177023">
    <property type="component" value="Unassembled WGS sequence"/>
</dbReference>
<proteinExistence type="predicted"/>
<accession>A0AA36D392</accession>
<dbReference type="EMBL" id="CATQJA010002654">
    <property type="protein sequence ID" value="CAJ0578819.1"/>
    <property type="molecule type" value="Genomic_DNA"/>
</dbReference>
<protein>
    <submittedName>
        <fullName evidence="1">Uncharacterized protein</fullName>
    </submittedName>
</protein>
<reference evidence="1" key="1">
    <citation type="submission" date="2023-06" db="EMBL/GenBank/DDBJ databases">
        <authorList>
            <person name="Delattre M."/>
        </authorList>
    </citation>
    <scope>NUCLEOTIDE SEQUENCE</scope>
    <source>
        <strain evidence="1">AF72</strain>
    </source>
</reference>
<feature type="non-terminal residue" evidence="1">
    <location>
        <position position="500"/>
    </location>
</feature>
<evidence type="ECO:0000313" key="2">
    <source>
        <dbReference type="Proteomes" id="UP001177023"/>
    </source>
</evidence>
<keyword evidence="2" id="KW-1185">Reference proteome</keyword>
<dbReference type="AlphaFoldDB" id="A0AA36D392"/>
<comment type="caution">
    <text evidence="1">The sequence shown here is derived from an EMBL/GenBank/DDBJ whole genome shotgun (WGS) entry which is preliminary data.</text>
</comment>
<gene>
    <name evidence="1" type="ORF">MSPICULIGERA_LOCUS17060</name>
</gene>
<sequence>MEETEDVEQKDENDGNENIQHLELQELINLQYNPHAAVVSLPRIIWARICWDFGLFDLLRIGNLSYDARDFVLNLKKEFLLIKVSRSGVPTVGYALDDRVVTIATTEGTLTKYYQHDMTPGRAVEFPTGVAPEVAPIQQFPIDLEMLLTNANIRYGHFLSFGDLIPNRVQNCRVNYLFEEEGPSTEHIQRRIAAFQPSSLAVFDSRTEIPNTIDMGDILSIDAVQAMSRLRTFVRPSHIPALKRCVAEELIVSVDWSGRIRVVRSFIQFVLDRIVSWTKDEAEIEVLEIKFPGMEDRVMQAVRKILAEELQRLSKNDQEFVAYQSRYIDEVHIIEREFDEKSLFLAVRRGNLEVAQFDPWRNETRPDNNIFITYHLQKEIHGLMEEYRDWRKVNPFGEPKNSEENYTPYENLCDRMHEACWNYNAMLRETYNSTPAELYKDKFMITPEAAIDPKYAEYIQDYNPDVVFSKAVDKYARDYNEMGQKFPDPELYLATEYSAS</sequence>
<name>A0AA36D392_9BILA</name>